<dbReference type="InterPro" id="IPR008266">
    <property type="entry name" value="Tyr_kinase_AS"/>
</dbReference>
<evidence type="ECO:0000256" key="17">
    <source>
        <dbReference type="ARBA" id="ARBA00023170"/>
    </source>
</evidence>
<evidence type="ECO:0000313" key="24">
    <source>
        <dbReference type="Proteomes" id="UP000007015"/>
    </source>
</evidence>
<comment type="catalytic activity">
    <reaction evidence="19">
        <text>L-threonyl-[protein] + ATP = O-phospho-L-threonyl-[protein] + ADP + H(+)</text>
        <dbReference type="Rhea" id="RHEA:46608"/>
        <dbReference type="Rhea" id="RHEA-COMP:11060"/>
        <dbReference type="Rhea" id="RHEA-COMP:11605"/>
        <dbReference type="ChEBI" id="CHEBI:15378"/>
        <dbReference type="ChEBI" id="CHEBI:30013"/>
        <dbReference type="ChEBI" id="CHEBI:30616"/>
        <dbReference type="ChEBI" id="CHEBI:61977"/>
        <dbReference type="ChEBI" id="CHEBI:456216"/>
        <dbReference type="EC" id="2.7.11.1"/>
    </reaction>
</comment>
<evidence type="ECO:0000256" key="12">
    <source>
        <dbReference type="ARBA" id="ARBA00022741"/>
    </source>
</evidence>
<keyword evidence="5" id="KW-0723">Serine/threonine-protein kinase</keyword>
<keyword evidence="14 21" id="KW-0067">ATP-binding</keyword>
<dbReference type="InterPro" id="IPR000719">
    <property type="entry name" value="Prot_kinase_dom"/>
</dbReference>
<keyword evidence="4" id="KW-1003">Cell membrane</keyword>
<gene>
    <name evidence="23" type="ORF">OsI_02176</name>
</gene>
<dbReference type="Gene3D" id="3.30.200.20">
    <property type="entry name" value="Phosphorylase Kinase, domain 1"/>
    <property type="match status" value="1"/>
</dbReference>
<dbReference type="InterPro" id="IPR051420">
    <property type="entry name" value="Ser_Thr_Kinases_DiverseReg"/>
</dbReference>
<keyword evidence="11" id="KW-0677">Repeat</keyword>
<keyword evidence="18" id="KW-0325">Glycoprotein</keyword>
<dbReference type="PROSITE" id="PS00107">
    <property type="entry name" value="PROTEIN_KINASE_ATP"/>
    <property type="match status" value="1"/>
</dbReference>
<dbReference type="PANTHER" id="PTHR48005:SF70">
    <property type="entry name" value="MDIS1-INTERACTING RECEPTOR LIKE KINASE 2-LIKE"/>
    <property type="match status" value="1"/>
</dbReference>
<dbReference type="HOGENOM" id="CLU_000288_22_1_1"/>
<dbReference type="FunFam" id="3.30.200.20:FF:000309">
    <property type="entry name" value="Leucine-rich repeat receptor protein kinase MSP1"/>
    <property type="match status" value="1"/>
</dbReference>
<keyword evidence="24" id="KW-1185">Reference proteome</keyword>
<dbReference type="SUPFAM" id="SSF52058">
    <property type="entry name" value="L domain-like"/>
    <property type="match status" value="1"/>
</dbReference>
<evidence type="ECO:0000256" key="13">
    <source>
        <dbReference type="ARBA" id="ARBA00022777"/>
    </source>
</evidence>
<keyword evidence="8" id="KW-0808">Transferase</keyword>
<keyword evidence="17" id="KW-0675">Receptor</keyword>
<dbReference type="GO" id="GO:0009791">
    <property type="term" value="P:post-embryonic development"/>
    <property type="evidence" value="ECO:0007669"/>
    <property type="project" value="UniProtKB-ARBA"/>
</dbReference>
<evidence type="ECO:0000256" key="21">
    <source>
        <dbReference type="PROSITE-ProRule" id="PRU10141"/>
    </source>
</evidence>
<evidence type="ECO:0000256" key="18">
    <source>
        <dbReference type="ARBA" id="ARBA00023180"/>
    </source>
</evidence>
<keyword evidence="6" id="KW-0597">Phosphoprotein</keyword>
<dbReference type="InterPro" id="IPR003591">
    <property type="entry name" value="Leu-rich_rpt_typical-subtyp"/>
</dbReference>
<dbReference type="PRINTS" id="PR00019">
    <property type="entry name" value="LEURICHRPT"/>
</dbReference>
<dbReference type="OMA" id="QIVIHTN"/>
<name>B8A9B8_ORYSI</name>
<dbReference type="InterPro" id="IPR011009">
    <property type="entry name" value="Kinase-like_dom_sf"/>
</dbReference>
<dbReference type="FunFam" id="3.80.10.10:FF:000383">
    <property type="entry name" value="Leucine-rich repeat receptor protein kinase EMS1"/>
    <property type="match status" value="1"/>
</dbReference>
<keyword evidence="10" id="KW-0732">Signal</keyword>
<dbReference type="SMART" id="SM00365">
    <property type="entry name" value="LRR_SD22"/>
    <property type="match status" value="6"/>
</dbReference>
<dbReference type="Gramene" id="BGIOSGA003637-TA">
    <property type="protein sequence ID" value="BGIOSGA003637-PA"/>
    <property type="gene ID" value="BGIOSGA003637"/>
</dbReference>
<comment type="subcellular location">
    <subcellularLocation>
        <location evidence="1">Cell membrane</location>
        <topology evidence="1">Single-pass membrane protein</topology>
    </subcellularLocation>
    <subcellularLocation>
        <location evidence="2">Membrane</location>
        <topology evidence="2">Single-pass type I membrane protein</topology>
    </subcellularLocation>
</comment>
<dbReference type="InterPro" id="IPR013210">
    <property type="entry name" value="LRR_N_plant-typ"/>
</dbReference>
<evidence type="ECO:0000256" key="16">
    <source>
        <dbReference type="ARBA" id="ARBA00023136"/>
    </source>
</evidence>
<dbReference type="Pfam" id="PF00560">
    <property type="entry name" value="LRR_1"/>
    <property type="match status" value="9"/>
</dbReference>
<dbReference type="Pfam" id="PF13855">
    <property type="entry name" value="LRR_8"/>
    <property type="match status" value="1"/>
</dbReference>
<dbReference type="PANTHER" id="PTHR48005">
    <property type="entry name" value="LEUCINE RICH REPEAT KINASE 2"/>
    <property type="match status" value="1"/>
</dbReference>
<organism evidence="23 24">
    <name type="scientific">Oryza sativa subsp. indica</name>
    <name type="common">Rice</name>
    <dbReference type="NCBI Taxonomy" id="39946"/>
    <lineage>
        <taxon>Eukaryota</taxon>
        <taxon>Viridiplantae</taxon>
        <taxon>Streptophyta</taxon>
        <taxon>Embryophyta</taxon>
        <taxon>Tracheophyta</taxon>
        <taxon>Spermatophyta</taxon>
        <taxon>Magnoliopsida</taxon>
        <taxon>Liliopsida</taxon>
        <taxon>Poales</taxon>
        <taxon>Poaceae</taxon>
        <taxon>BOP clade</taxon>
        <taxon>Oryzoideae</taxon>
        <taxon>Oryzeae</taxon>
        <taxon>Oryzinae</taxon>
        <taxon>Oryza</taxon>
        <taxon>Oryza sativa</taxon>
    </lineage>
</organism>
<evidence type="ECO:0000256" key="14">
    <source>
        <dbReference type="ARBA" id="ARBA00022840"/>
    </source>
</evidence>
<keyword evidence="13" id="KW-0418">Kinase</keyword>
<sequence>MLLLLLFALTLGHGARPEAPLPRRGTSLRAEVAALLHWKSTLKGFSQHQLGTWRHDIHPCNWTGITCGDVPWRQRRHGRTTARNAITGIALPGAHLVGGLDTLSFRSFPYLASLDLSDNGHLSGTIPPGISSLLMLSSLNLSSNQLTGNIPPSIGDLGRISSVDLSYNNLTGEIPPALGNLTKLTYLSLLGNKLSGNIPWQLGKLHDISFIDLSLNLLVGPIPSLFGNLTKLTSLFLVGNHLSGPIPDELEFGMLSSLVELDLSENHLTGSIPSSVGNLTSSVYFSLWGNHITGSIPQEIGNLVNLQQLDLSVNFITGPVPSTIGNMSSLNYILINSNNLSAPIPEEFGNLASLISFASYENQLSGPIPPSLGKLESVSEILLFSNQLSGQLPPALFNLTNLIDIELDKNYLNLTALSFADNMIKGGIPSELGNLKNLVKLSLSTNRFTGEIPPEIGKLVNLNLIDLRNNQLSGKVPNQIGQLKSLEILDFSSNQLSGAIPDDLGNCFKLQSLKMSNNSLNGSIPSTLGHFLSLQSMLDLSQNNLSGPIPSELGMLEMLMYVNLSHNQFSGAIPGSIASMQSLSVFDVSYNVLEGPIPRPLHNASAKCATDNFDEKHCIGEGAYGRVYKAELEDKQVFAVKKLHPDDEDTVHDEERFQIEIEMLAKIRHRSIVKLYGFCCHPRYRFLVCQYIERGNLASILNNEEVAIEFYWIRRTTLIRDVAQAITYLHDCQPPIIHRDITSGNILLDVDYRAYVSDFGIARILKPDSSNWSALAGTYGYIAPELSYTSLVMEKCDVYSFGVVVLEVLMGKHPGDIQSSITTSKYDDFLDEILDKRLPVPADDEADDVNRCLSVAFDCLLPSPQERPTMCQVYQRLAI</sequence>
<evidence type="ECO:0000313" key="23">
    <source>
        <dbReference type="EMBL" id="EEC70759.1"/>
    </source>
</evidence>
<dbReference type="SUPFAM" id="SSF56112">
    <property type="entry name" value="Protein kinase-like (PK-like)"/>
    <property type="match status" value="1"/>
</dbReference>
<dbReference type="Pfam" id="PF00069">
    <property type="entry name" value="Pkinase"/>
    <property type="match status" value="1"/>
</dbReference>
<dbReference type="InterPro" id="IPR032675">
    <property type="entry name" value="LRR_dom_sf"/>
</dbReference>
<dbReference type="Proteomes" id="UP000007015">
    <property type="component" value="Chromosome 1"/>
</dbReference>
<evidence type="ECO:0000256" key="9">
    <source>
        <dbReference type="ARBA" id="ARBA00022692"/>
    </source>
</evidence>
<dbReference type="AlphaFoldDB" id="B8A9B8"/>
<dbReference type="SUPFAM" id="SSF52047">
    <property type="entry name" value="RNI-like"/>
    <property type="match status" value="1"/>
</dbReference>
<dbReference type="STRING" id="39946.B8A9B8"/>
<keyword evidence="16" id="KW-0472">Membrane</keyword>
<evidence type="ECO:0000256" key="8">
    <source>
        <dbReference type="ARBA" id="ARBA00022679"/>
    </source>
</evidence>
<evidence type="ECO:0000259" key="22">
    <source>
        <dbReference type="PROSITE" id="PS50011"/>
    </source>
</evidence>
<evidence type="ECO:0000256" key="1">
    <source>
        <dbReference type="ARBA" id="ARBA00004162"/>
    </source>
</evidence>
<evidence type="ECO:0000256" key="3">
    <source>
        <dbReference type="ARBA" id="ARBA00012513"/>
    </source>
</evidence>
<dbReference type="GO" id="GO:0005524">
    <property type="term" value="F:ATP binding"/>
    <property type="evidence" value="ECO:0007669"/>
    <property type="project" value="UniProtKB-UniRule"/>
</dbReference>
<evidence type="ECO:0000256" key="10">
    <source>
        <dbReference type="ARBA" id="ARBA00022729"/>
    </source>
</evidence>
<dbReference type="PROSITE" id="PS50011">
    <property type="entry name" value="PROTEIN_KINASE_DOM"/>
    <property type="match status" value="1"/>
</dbReference>
<keyword evidence="7" id="KW-0433">Leucine-rich repeat</keyword>
<evidence type="ECO:0000256" key="4">
    <source>
        <dbReference type="ARBA" id="ARBA00022475"/>
    </source>
</evidence>
<dbReference type="EMBL" id="CM000126">
    <property type="protein sequence ID" value="EEC70759.1"/>
    <property type="molecule type" value="Genomic_DNA"/>
</dbReference>
<dbReference type="Pfam" id="PF08263">
    <property type="entry name" value="LRRNT_2"/>
    <property type="match status" value="1"/>
</dbReference>
<evidence type="ECO:0000256" key="20">
    <source>
        <dbReference type="ARBA" id="ARBA00048679"/>
    </source>
</evidence>
<keyword evidence="12 21" id="KW-0547">Nucleotide-binding</keyword>
<dbReference type="SMART" id="SM00369">
    <property type="entry name" value="LRR_TYP"/>
    <property type="match status" value="7"/>
</dbReference>
<evidence type="ECO:0000256" key="5">
    <source>
        <dbReference type="ARBA" id="ARBA00022527"/>
    </source>
</evidence>
<comment type="catalytic activity">
    <reaction evidence="20">
        <text>L-seryl-[protein] + ATP = O-phospho-L-seryl-[protein] + ADP + H(+)</text>
        <dbReference type="Rhea" id="RHEA:17989"/>
        <dbReference type="Rhea" id="RHEA-COMP:9863"/>
        <dbReference type="Rhea" id="RHEA-COMP:11604"/>
        <dbReference type="ChEBI" id="CHEBI:15378"/>
        <dbReference type="ChEBI" id="CHEBI:29999"/>
        <dbReference type="ChEBI" id="CHEBI:30616"/>
        <dbReference type="ChEBI" id="CHEBI:83421"/>
        <dbReference type="ChEBI" id="CHEBI:456216"/>
        <dbReference type="EC" id="2.7.11.1"/>
    </reaction>
</comment>
<proteinExistence type="predicted"/>
<dbReference type="EC" id="2.7.11.1" evidence="3"/>
<dbReference type="GO" id="GO:0004674">
    <property type="term" value="F:protein serine/threonine kinase activity"/>
    <property type="evidence" value="ECO:0007669"/>
    <property type="project" value="UniProtKB-KW"/>
</dbReference>
<dbReference type="FunFam" id="3.80.10.10:FF:000233">
    <property type="entry name" value="Leucine-rich repeat receptor-like protein kinase TDR"/>
    <property type="match status" value="1"/>
</dbReference>
<dbReference type="GO" id="GO:0005886">
    <property type="term" value="C:plasma membrane"/>
    <property type="evidence" value="ECO:0007669"/>
    <property type="project" value="UniProtKB-SubCell"/>
</dbReference>
<dbReference type="InterPro" id="IPR001611">
    <property type="entry name" value="Leu-rich_rpt"/>
</dbReference>
<dbReference type="InterPro" id="IPR017441">
    <property type="entry name" value="Protein_kinase_ATP_BS"/>
</dbReference>
<protein>
    <recommendedName>
        <fullName evidence="3">non-specific serine/threonine protein kinase</fullName>
        <ecNumber evidence="3">2.7.11.1</ecNumber>
    </recommendedName>
</protein>
<dbReference type="Gene3D" id="3.80.10.10">
    <property type="entry name" value="Ribonuclease Inhibitor"/>
    <property type="match status" value="4"/>
</dbReference>
<dbReference type="FunFam" id="3.80.10.10:FF:000771">
    <property type="entry name" value="LRR receptor-like serine/threonine-protein kinase GSO1"/>
    <property type="match status" value="1"/>
</dbReference>
<reference evidence="23 24" key="1">
    <citation type="journal article" date="2005" name="PLoS Biol.">
        <title>The genomes of Oryza sativa: a history of duplications.</title>
        <authorList>
            <person name="Yu J."/>
            <person name="Wang J."/>
            <person name="Lin W."/>
            <person name="Li S."/>
            <person name="Li H."/>
            <person name="Zhou J."/>
            <person name="Ni P."/>
            <person name="Dong W."/>
            <person name="Hu S."/>
            <person name="Zeng C."/>
            <person name="Zhang J."/>
            <person name="Zhang Y."/>
            <person name="Li R."/>
            <person name="Xu Z."/>
            <person name="Li S."/>
            <person name="Li X."/>
            <person name="Zheng H."/>
            <person name="Cong L."/>
            <person name="Lin L."/>
            <person name="Yin J."/>
            <person name="Geng J."/>
            <person name="Li G."/>
            <person name="Shi J."/>
            <person name="Liu J."/>
            <person name="Lv H."/>
            <person name="Li J."/>
            <person name="Wang J."/>
            <person name="Deng Y."/>
            <person name="Ran L."/>
            <person name="Shi X."/>
            <person name="Wang X."/>
            <person name="Wu Q."/>
            <person name="Li C."/>
            <person name="Ren X."/>
            <person name="Wang J."/>
            <person name="Wang X."/>
            <person name="Li D."/>
            <person name="Liu D."/>
            <person name="Zhang X."/>
            <person name="Ji Z."/>
            <person name="Zhao W."/>
            <person name="Sun Y."/>
            <person name="Zhang Z."/>
            <person name="Bao J."/>
            <person name="Han Y."/>
            <person name="Dong L."/>
            <person name="Ji J."/>
            <person name="Chen P."/>
            <person name="Wu S."/>
            <person name="Liu J."/>
            <person name="Xiao Y."/>
            <person name="Bu D."/>
            <person name="Tan J."/>
            <person name="Yang L."/>
            <person name="Ye C."/>
            <person name="Zhang J."/>
            <person name="Xu J."/>
            <person name="Zhou Y."/>
            <person name="Yu Y."/>
            <person name="Zhang B."/>
            <person name="Zhuang S."/>
            <person name="Wei H."/>
            <person name="Liu B."/>
            <person name="Lei M."/>
            <person name="Yu H."/>
            <person name="Li Y."/>
            <person name="Xu H."/>
            <person name="Wei S."/>
            <person name="He X."/>
            <person name="Fang L."/>
            <person name="Zhang Z."/>
            <person name="Zhang Y."/>
            <person name="Huang X."/>
            <person name="Su Z."/>
            <person name="Tong W."/>
            <person name="Li J."/>
            <person name="Tong Z."/>
            <person name="Li S."/>
            <person name="Ye J."/>
            <person name="Wang L."/>
            <person name="Fang L."/>
            <person name="Lei T."/>
            <person name="Chen C."/>
            <person name="Chen H."/>
            <person name="Xu Z."/>
            <person name="Li H."/>
            <person name="Huang H."/>
            <person name="Zhang F."/>
            <person name="Xu H."/>
            <person name="Li N."/>
            <person name="Zhao C."/>
            <person name="Li S."/>
            <person name="Dong L."/>
            <person name="Huang Y."/>
            <person name="Li L."/>
            <person name="Xi Y."/>
            <person name="Qi Q."/>
            <person name="Li W."/>
            <person name="Zhang B."/>
            <person name="Hu W."/>
            <person name="Zhang Y."/>
            <person name="Tian X."/>
            <person name="Jiao Y."/>
            <person name="Liang X."/>
            <person name="Jin J."/>
            <person name="Gao L."/>
            <person name="Zheng W."/>
            <person name="Hao B."/>
            <person name="Liu S."/>
            <person name="Wang W."/>
            <person name="Yuan L."/>
            <person name="Cao M."/>
            <person name="McDermott J."/>
            <person name="Samudrala R."/>
            <person name="Wang J."/>
            <person name="Wong G.K."/>
            <person name="Yang H."/>
        </authorList>
    </citation>
    <scope>NUCLEOTIDE SEQUENCE [LARGE SCALE GENOMIC DNA]</scope>
    <source>
        <strain evidence="24">cv. 93-11</strain>
    </source>
</reference>
<evidence type="ECO:0000256" key="15">
    <source>
        <dbReference type="ARBA" id="ARBA00022989"/>
    </source>
</evidence>
<evidence type="ECO:0000256" key="7">
    <source>
        <dbReference type="ARBA" id="ARBA00022614"/>
    </source>
</evidence>
<evidence type="ECO:0000256" key="11">
    <source>
        <dbReference type="ARBA" id="ARBA00022737"/>
    </source>
</evidence>
<feature type="binding site" evidence="21">
    <location>
        <position position="642"/>
    </location>
    <ligand>
        <name>ATP</name>
        <dbReference type="ChEBI" id="CHEBI:30616"/>
    </ligand>
</feature>
<keyword evidence="15" id="KW-1133">Transmembrane helix</keyword>
<evidence type="ECO:0000256" key="19">
    <source>
        <dbReference type="ARBA" id="ARBA00047899"/>
    </source>
</evidence>
<keyword evidence="9" id="KW-0812">Transmembrane</keyword>
<evidence type="ECO:0000256" key="6">
    <source>
        <dbReference type="ARBA" id="ARBA00022553"/>
    </source>
</evidence>
<dbReference type="PROSITE" id="PS00109">
    <property type="entry name" value="PROTEIN_KINASE_TYR"/>
    <property type="match status" value="1"/>
</dbReference>
<dbReference type="Gene3D" id="1.10.510.10">
    <property type="entry name" value="Transferase(Phosphotransferase) domain 1"/>
    <property type="match status" value="1"/>
</dbReference>
<accession>B8A9B8</accession>
<evidence type="ECO:0000256" key="2">
    <source>
        <dbReference type="ARBA" id="ARBA00004479"/>
    </source>
</evidence>
<feature type="domain" description="Protein kinase" evidence="22">
    <location>
        <begin position="613"/>
        <end position="879"/>
    </location>
</feature>